<reference evidence="21" key="2">
    <citation type="submission" date="2020-05" db="UniProtKB">
        <authorList>
            <consortium name="EnsemblMetazoa"/>
        </authorList>
    </citation>
    <scope>IDENTIFICATION</scope>
    <source>
        <strain evidence="21">maculatus3</strain>
    </source>
</reference>
<organism evidence="21 22">
    <name type="scientific">Anopheles maculatus</name>
    <dbReference type="NCBI Taxonomy" id="74869"/>
    <lineage>
        <taxon>Eukaryota</taxon>
        <taxon>Metazoa</taxon>
        <taxon>Ecdysozoa</taxon>
        <taxon>Arthropoda</taxon>
        <taxon>Hexapoda</taxon>
        <taxon>Insecta</taxon>
        <taxon>Pterygota</taxon>
        <taxon>Neoptera</taxon>
        <taxon>Endopterygota</taxon>
        <taxon>Diptera</taxon>
        <taxon>Nematocera</taxon>
        <taxon>Culicoidea</taxon>
        <taxon>Culicidae</taxon>
        <taxon>Anophelinae</taxon>
        <taxon>Anopheles</taxon>
        <taxon>Anopheles maculatus group</taxon>
    </lineage>
</organism>
<feature type="domain" description="Xylosyltransferase C-terminal" evidence="20">
    <location>
        <begin position="333"/>
        <end position="506"/>
    </location>
</feature>
<dbReference type="Pfam" id="PF02485">
    <property type="entry name" value="Branch"/>
    <property type="match status" value="1"/>
</dbReference>
<keyword evidence="8" id="KW-0808">Transferase</keyword>
<evidence type="ECO:0000256" key="5">
    <source>
        <dbReference type="ARBA" id="ARBA00010195"/>
    </source>
</evidence>
<evidence type="ECO:0000313" key="21">
    <source>
        <dbReference type="EnsemblMetazoa" id="AMAM017597-PA"/>
    </source>
</evidence>
<evidence type="ECO:0000256" key="7">
    <source>
        <dbReference type="ARBA" id="ARBA00022676"/>
    </source>
</evidence>
<comment type="subcellular location">
    <subcellularLocation>
        <location evidence="2">Endoplasmic reticulum membrane</location>
        <topology evidence="2">Single-pass type II membrane protein</topology>
    </subcellularLocation>
    <subcellularLocation>
        <location evidence="1">Golgi apparatus membrane</location>
        <topology evidence="1">Single-pass type II membrane protein</topology>
    </subcellularLocation>
</comment>
<name>A0A182T1A0_9DIPT</name>
<proteinExistence type="inferred from homology"/>
<dbReference type="GO" id="GO:0050650">
    <property type="term" value="P:chondroitin sulfate proteoglycan biosynthetic process"/>
    <property type="evidence" value="ECO:0007669"/>
    <property type="project" value="TreeGrafter"/>
</dbReference>
<comment type="similarity">
    <text evidence="5">Belongs to the glycosyltransferase 14 family. XylT subfamily.</text>
</comment>
<dbReference type="Proteomes" id="UP000075901">
    <property type="component" value="Unassembled WGS sequence"/>
</dbReference>
<evidence type="ECO:0000256" key="15">
    <source>
        <dbReference type="ARBA" id="ARBA00023136"/>
    </source>
</evidence>
<evidence type="ECO:0000256" key="12">
    <source>
        <dbReference type="ARBA" id="ARBA00022968"/>
    </source>
</evidence>
<keyword evidence="9" id="KW-0812">Transmembrane</keyword>
<evidence type="ECO:0000256" key="2">
    <source>
        <dbReference type="ARBA" id="ARBA00004648"/>
    </source>
</evidence>
<dbReference type="Pfam" id="PF12529">
    <property type="entry name" value="Xylo_C"/>
    <property type="match status" value="1"/>
</dbReference>
<sequence length="641" mass="74580">MCDIACPGYPTQYCGGKFEVSVYETGLAKHPELPIKLYPRPQDKPVRVAFLLIFHKRNLRQIHRFIRAIYDKNHYYYIHIDPKQHYLFRELLKLEKQFPNIYVTRQRHTVVWGCFTQLQAMLASMKHILTIPSWEPDYILNMSESDFPVKTIAKLTEFLTANRGRNFVQMQGIVTVDKFITETGYDKNFVECENRMWRIGDRQLPAGIITNGGSDWFCLTREFVQYTLDERNDLVADIMTIMEHTIFGTENFFPQVLQNSHFCQTHFNCGLRLVSWSRGQGCATDRSIEWTGCSPLTLRRDSWSHLQIAIDEKIYAVRKFNPIFDQTIILTLEEYAFGKYPSNVPNLNAYWQNVYHHEDEMHDARMGAVLNVAHLLLYINAQNNGYERYEVVKILELTHYFNRNTFEGFLIRHIALVNDHRLELEVFVKPRNKCSLNRMLKDRLVHIKLDVSNAIDVVEHLPVDFDRVLSTNKRPILVFHLPPGKDKSVLHTTNHTVTVDWVDPHKRSEAVDQYTIVEAKEKNDNHPLKNKALKTPLEQGVWSAKVHLNGSYVGMVEFLVASNAPIEMPRIQNSAHVLQKHARFAAVIQNMFHLENTCLAGGDIATEHLNFTPLVRCSDILWSTLSPDPKSDINYRIKKRN</sequence>
<comment type="catalytic activity">
    <reaction evidence="19">
        <text>UDP-alpha-D-xylose + L-seryl-[protein] = 3-O-(beta-D-xylosyl)-L-seryl-[protein] + UDP + H(+)</text>
        <dbReference type="Rhea" id="RHEA:50192"/>
        <dbReference type="Rhea" id="RHEA-COMP:9863"/>
        <dbReference type="Rhea" id="RHEA-COMP:12567"/>
        <dbReference type="ChEBI" id="CHEBI:15378"/>
        <dbReference type="ChEBI" id="CHEBI:29999"/>
        <dbReference type="ChEBI" id="CHEBI:57632"/>
        <dbReference type="ChEBI" id="CHEBI:58223"/>
        <dbReference type="ChEBI" id="CHEBI:132085"/>
        <dbReference type="EC" id="2.4.2.26"/>
    </reaction>
</comment>
<evidence type="ECO:0000256" key="13">
    <source>
        <dbReference type="ARBA" id="ARBA00022989"/>
    </source>
</evidence>
<evidence type="ECO:0000313" key="22">
    <source>
        <dbReference type="Proteomes" id="UP000075901"/>
    </source>
</evidence>
<evidence type="ECO:0000256" key="8">
    <source>
        <dbReference type="ARBA" id="ARBA00022679"/>
    </source>
</evidence>
<evidence type="ECO:0000256" key="9">
    <source>
        <dbReference type="ARBA" id="ARBA00022692"/>
    </source>
</evidence>
<dbReference type="UniPathway" id="UPA00756"/>
<dbReference type="GO" id="GO:0046872">
    <property type="term" value="F:metal ion binding"/>
    <property type="evidence" value="ECO:0007669"/>
    <property type="project" value="UniProtKB-KW"/>
</dbReference>
<protein>
    <recommendedName>
        <fullName evidence="6">protein xylosyltransferase</fullName>
        <ecNumber evidence="6">2.4.2.26</ecNumber>
    </recommendedName>
    <alternativeName>
        <fullName evidence="18">Peptide O-xylosyltransferase</fullName>
    </alternativeName>
</protein>
<dbReference type="UniPathway" id="UPA00755"/>
<dbReference type="GO" id="GO:0030158">
    <property type="term" value="F:protein xylosyltransferase activity"/>
    <property type="evidence" value="ECO:0007669"/>
    <property type="project" value="UniProtKB-EC"/>
</dbReference>
<keyword evidence="7" id="KW-0328">Glycosyltransferase</keyword>
<evidence type="ECO:0000256" key="17">
    <source>
        <dbReference type="ARBA" id="ARBA00023180"/>
    </source>
</evidence>
<evidence type="ECO:0000256" key="16">
    <source>
        <dbReference type="ARBA" id="ARBA00023157"/>
    </source>
</evidence>
<keyword evidence="12" id="KW-0735">Signal-anchor</keyword>
<dbReference type="InterPro" id="IPR043538">
    <property type="entry name" value="XYLT"/>
</dbReference>
<evidence type="ECO:0000256" key="10">
    <source>
        <dbReference type="ARBA" id="ARBA00022723"/>
    </source>
</evidence>
<keyword evidence="15" id="KW-0472">Membrane</keyword>
<dbReference type="InterPro" id="IPR024448">
    <property type="entry name" value="XylT_C"/>
</dbReference>
<keyword evidence="14" id="KW-0333">Golgi apparatus</keyword>
<dbReference type="GO" id="GO:0015012">
    <property type="term" value="P:heparan sulfate proteoglycan biosynthetic process"/>
    <property type="evidence" value="ECO:0007669"/>
    <property type="project" value="UniProtKB-UniPathway"/>
</dbReference>
<evidence type="ECO:0000256" key="18">
    <source>
        <dbReference type="ARBA" id="ARBA00042865"/>
    </source>
</evidence>
<evidence type="ECO:0000256" key="3">
    <source>
        <dbReference type="ARBA" id="ARBA00004840"/>
    </source>
</evidence>
<keyword evidence="11" id="KW-0256">Endoplasmic reticulum</keyword>
<dbReference type="EnsemblMetazoa" id="AMAM017597-RA">
    <property type="protein sequence ID" value="AMAM017597-PA"/>
    <property type="gene ID" value="AMAM017597"/>
</dbReference>
<accession>A0A182T1A0</accession>
<keyword evidence="10" id="KW-0479">Metal-binding</keyword>
<evidence type="ECO:0000256" key="11">
    <source>
        <dbReference type="ARBA" id="ARBA00022824"/>
    </source>
</evidence>
<evidence type="ECO:0000256" key="4">
    <source>
        <dbReference type="ARBA" id="ARBA00005093"/>
    </source>
</evidence>
<evidence type="ECO:0000259" key="20">
    <source>
        <dbReference type="Pfam" id="PF12529"/>
    </source>
</evidence>
<dbReference type="PANTHER" id="PTHR46025:SF3">
    <property type="entry name" value="XYLOSYLTRANSFERASE OXT"/>
    <property type="match status" value="1"/>
</dbReference>
<comment type="pathway">
    <text evidence="4">Glycan metabolism; heparan sulfate biosynthesis.</text>
</comment>
<dbReference type="EC" id="2.4.2.26" evidence="6"/>
<evidence type="ECO:0000256" key="6">
    <source>
        <dbReference type="ARBA" id="ARBA00011972"/>
    </source>
</evidence>
<evidence type="ECO:0000256" key="1">
    <source>
        <dbReference type="ARBA" id="ARBA00004323"/>
    </source>
</evidence>
<dbReference type="PANTHER" id="PTHR46025">
    <property type="entry name" value="XYLOSYLTRANSFERASE OXT"/>
    <property type="match status" value="1"/>
</dbReference>
<keyword evidence="13" id="KW-1133">Transmembrane helix</keyword>
<reference evidence="22" key="1">
    <citation type="submission" date="2013-09" db="EMBL/GenBank/DDBJ databases">
        <title>The Genome Sequence of Anopheles maculatus species B.</title>
        <authorList>
            <consortium name="The Broad Institute Genomics Platform"/>
            <person name="Neafsey D.E."/>
            <person name="Besansky N."/>
            <person name="Howell P."/>
            <person name="Walton C."/>
            <person name="Young S.K."/>
            <person name="Zeng Q."/>
            <person name="Gargeya S."/>
            <person name="Fitzgerald M."/>
            <person name="Haas B."/>
            <person name="Abouelleil A."/>
            <person name="Allen A.W."/>
            <person name="Alvarado L."/>
            <person name="Arachchi H.M."/>
            <person name="Berlin A.M."/>
            <person name="Chapman S.B."/>
            <person name="Gainer-Dewar J."/>
            <person name="Goldberg J."/>
            <person name="Griggs A."/>
            <person name="Gujja S."/>
            <person name="Hansen M."/>
            <person name="Howarth C."/>
            <person name="Imamovic A."/>
            <person name="Ireland A."/>
            <person name="Larimer J."/>
            <person name="McCowan C."/>
            <person name="Murphy C."/>
            <person name="Pearson M."/>
            <person name="Poon T.W."/>
            <person name="Priest M."/>
            <person name="Roberts A."/>
            <person name="Saif S."/>
            <person name="Shea T."/>
            <person name="Sisk P."/>
            <person name="Sykes S."/>
            <person name="Wortman J."/>
            <person name="Nusbaum C."/>
            <person name="Birren B."/>
        </authorList>
    </citation>
    <scope>NUCLEOTIDE SEQUENCE [LARGE SCALE GENOMIC DNA]</scope>
    <source>
        <strain evidence="22">maculatus3</strain>
    </source>
</reference>
<evidence type="ECO:0000256" key="14">
    <source>
        <dbReference type="ARBA" id="ARBA00023034"/>
    </source>
</evidence>
<dbReference type="VEuPathDB" id="VectorBase:AMAM017597"/>
<keyword evidence="16" id="KW-1015">Disulfide bond</keyword>
<keyword evidence="22" id="KW-1185">Reference proteome</keyword>
<dbReference type="AlphaFoldDB" id="A0A182T1A0"/>
<dbReference type="GO" id="GO:0005789">
    <property type="term" value="C:endoplasmic reticulum membrane"/>
    <property type="evidence" value="ECO:0007669"/>
    <property type="project" value="UniProtKB-SubCell"/>
</dbReference>
<comment type="pathway">
    <text evidence="3">Glycan metabolism; chondroitin sulfate biosynthesis.</text>
</comment>
<keyword evidence="17" id="KW-0325">Glycoprotein</keyword>
<evidence type="ECO:0000256" key="19">
    <source>
        <dbReference type="ARBA" id="ARBA00047847"/>
    </source>
</evidence>
<dbReference type="InterPro" id="IPR003406">
    <property type="entry name" value="Glyco_trans_14"/>
</dbReference>
<dbReference type="GO" id="GO:0000139">
    <property type="term" value="C:Golgi membrane"/>
    <property type="evidence" value="ECO:0007669"/>
    <property type="project" value="UniProtKB-SubCell"/>
</dbReference>